<keyword evidence="2" id="KW-0560">Oxidoreductase</keyword>
<evidence type="ECO:0000313" key="2">
    <source>
        <dbReference type="EMBL" id="OOP66585.1"/>
    </source>
</evidence>
<dbReference type="RefSeq" id="WP_058003966.1">
    <property type="nucleotide sequence ID" value="NZ_CP065424.1"/>
</dbReference>
<name>A0A8E2I5U8_9BACI</name>
<dbReference type="CDD" id="cd06587">
    <property type="entry name" value="VOC"/>
    <property type="match status" value="1"/>
</dbReference>
<evidence type="ECO:0000259" key="1">
    <source>
        <dbReference type="Pfam" id="PF00903"/>
    </source>
</evidence>
<comment type="caution">
    <text evidence="2">The sequence shown here is derived from an EMBL/GenBank/DDBJ whole genome shotgun (WGS) entry which is preliminary data.</text>
</comment>
<dbReference type="AlphaFoldDB" id="A0A8E2I5U8"/>
<dbReference type="Proteomes" id="UP000189761">
    <property type="component" value="Unassembled WGS sequence"/>
</dbReference>
<dbReference type="GO" id="GO:0051213">
    <property type="term" value="F:dioxygenase activity"/>
    <property type="evidence" value="ECO:0007669"/>
    <property type="project" value="UniProtKB-KW"/>
</dbReference>
<sequence>MNSPIKNEINTIFVHVSNLKRSVTWYCQLLNQKFNLAEVSRPVYNIKLNHHTGLTLDAGPSDVIKEIRPSENPLFNFHTDDIHQSYDFVQKLGYQIQSEIVSFDDFAYFNICDPDGNIIMICTG</sequence>
<dbReference type="InterPro" id="IPR004360">
    <property type="entry name" value="Glyas_Fos-R_dOase_dom"/>
</dbReference>
<dbReference type="SUPFAM" id="SSF54593">
    <property type="entry name" value="Glyoxalase/Bleomycin resistance protein/Dihydroxybiphenyl dioxygenase"/>
    <property type="match status" value="1"/>
</dbReference>
<reference evidence="2 3" key="1">
    <citation type="submission" date="2017-01" db="EMBL/GenBank/DDBJ databases">
        <title>Draft genome sequence of Bacillus oleronius.</title>
        <authorList>
            <person name="Allam M."/>
        </authorList>
    </citation>
    <scope>NUCLEOTIDE SEQUENCE [LARGE SCALE GENOMIC DNA]</scope>
    <source>
        <strain evidence="2 3">DSM 9356</strain>
    </source>
</reference>
<gene>
    <name evidence="2" type="ORF">BWZ43_20210</name>
</gene>
<protein>
    <submittedName>
        <fullName evidence="2">Glyoxalase/bleomycin resistance/dioxygenase family protein</fullName>
    </submittedName>
</protein>
<keyword evidence="2" id="KW-0223">Dioxygenase</keyword>
<accession>A0A8E2I5U8</accession>
<keyword evidence="3" id="KW-1185">Reference proteome</keyword>
<dbReference type="EMBL" id="MTLA01000293">
    <property type="protein sequence ID" value="OOP66585.1"/>
    <property type="molecule type" value="Genomic_DNA"/>
</dbReference>
<feature type="domain" description="Glyoxalase/fosfomycin resistance/dioxygenase" evidence="1">
    <location>
        <begin position="9"/>
        <end position="120"/>
    </location>
</feature>
<organism evidence="2 3">
    <name type="scientific">Heyndrickxia oleronia</name>
    <dbReference type="NCBI Taxonomy" id="38875"/>
    <lineage>
        <taxon>Bacteria</taxon>
        <taxon>Bacillati</taxon>
        <taxon>Bacillota</taxon>
        <taxon>Bacilli</taxon>
        <taxon>Bacillales</taxon>
        <taxon>Bacillaceae</taxon>
        <taxon>Heyndrickxia</taxon>
    </lineage>
</organism>
<proteinExistence type="predicted"/>
<dbReference type="InterPro" id="IPR029068">
    <property type="entry name" value="Glyas_Bleomycin-R_OHBP_Dase"/>
</dbReference>
<evidence type="ECO:0000313" key="3">
    <source>
        <dbReference type="Proteomes" id="UP000189761"/>
    </source>
</evidence>
<dbReference type="Gene3D" id="3.10.180.10">
    <property type="entry name" value="2,3-Dihydroxybiphenyl 1,2-Dioxygenase, domain 1"/>
    <property type="match status" value="1"/>
</dbReference>
<dbReference type="Pfam" id="PF00903">
    <property type="entry name" value="Glyoxalase"/>
    <property type="match status" value="1"/>
</dbReference>